<dbReference type="Proteomes" id="UP000010816">
    <property type="component" value="Chromosome"/>
</dbReference>
<sequence>MNLAPLDGARYLLTGIRLIMQPRLRRFVIMPLLVNTLIFAAAIAYGWTQFADLVAWLQSFIPDWLDWLTWLLWPVFAVGLLIVVFFTFGLIANLIASPFNGILAEQVERHLSGQALGEGAGLRQFLVELLPMLIDELRKLLYALFSAIPFLILFLIPGINLAAPVLWFLYSAWILAVQYADFPMGNHGLRFRDQRARLRERPFLSLGFGAATVVLTSVPIVNFLAMPSAVAGATALWLREFEPDQGRAAAN</sequence>
<evidence type="ECO:0000256" key="5">
    <source>
        <dbReference type="ARBA" id="ARBA00022605"/>
    </source>
</evidence>
<accession>L0GUH8</accession>
<evidence type="ECO:0000256" key="11">
    <source>
        <dbReference type="HAMAP-Rule" id="MF_00468"/>
    </source>
</evidence>
<dbReference type="KEGG" id="tmb:Thimo_1655"/>
<dbReference type="PANTHER" id="PTHR37468">
    <property type="entry name" value="SULFATE TRANSPORTER CYSZ"/>
    <property type="match status" value="1"/>
</dbReference>
<evidence type="ECO:0000256" key="7">
    <source>
        <dbReference type="ARBA" id="ARBA00022989"/>
    </source>
</evidence>
<gene>
    <name evidence="11" type="primary">cysZ</name>
    <name evidence="12" type="ORF">Thimo_1655</name>
</gene>
<dbReference type="PATRIC" id="fig|765912.4.peg.1626"/>
<evidence type="ECO:0000256" key="3">
    <source>
        <dbReference type="ARBA" id="ARBA00022475"/>
    </source>
</evidence>
<feature type="transmembrane region" description="Helical" evidence="11">
    <location>
        <begin position="140"/>
        <end position="159"/>
    </location>
</feature>
<feature type="transmembrane region" description="Helical" evidence="11">
    <location>
        <begin position="27"/>
        <end position="47"/>
    </location>
</feature>
<evidence type="ECO:0000256" key="10">
    <source>
        <dbReference type="ARBA" id="ARBA00023192"/>
    </source>
</evidence>
<feature type="transmembrane region" description="Helical" evidence="11">
    <location>
        <begin position="203"/>
        <end position="225"/>
    </location>
</feature>
<keyword evidence="2 11" id="KW-0813">Transport</keyword>
<comment type="subcellular location">
    <subcellularLocation>
        <location evidence="11">Cell inner membrane</location>
        <topology evidence="11">Multi-pass membrane protein</topology>
    </subcellularLocation>
    <subcellularLocation>
        <location evidence="1">Membrane</location>
        <topology evidence="1">Multi-pass membrane protein</topology>
    </subcellularLocation>
</comment>
<dbReference type="eggNOG" id="COG2981">
    <property type="taxonomic scope" value="Bacteria"/>
</dbReference>
<dbReference type="PANTHER" id="PTHR37468:SF1">
    <property type="entry name" value="SULFATE TRANSPORTER CYSZ"/>
    <property type="match status" value="1"/>
</dbReference>
<evidence type="ECO:0000256" key="9">
    <source>
        <dbReference type="ARBA" id="ARBA00023136"/>
    </source>
</evidence>
<evidence type="ECO:0000256" key="8">
    <source>
        <dbReference type="ARBA" id="ARBA00023032"/>
    </source>
</evidence>
<comment type="similarity">
    <text evidence="11">Belongs to the CysZ family.</text>
</comment>
<dbReference type="Pfam" id="PF07264">
    <property type="entry name" value="EI24"/>
    <property type="match status" value="1"/>
</dbReference>
<evidence type="ECO:0000256" key="6">
    <source>
        <dbReference type="ARBA" id="ARBA00022692"/>
    </source>
</evidence>
<dbReference type="GO" id="GO:0005886">
    <property type="term" value="C:plasma membrane"/>
    <property type="evidence" value="ECO:0007669"/>
    <property type="project" value="UniProtKB-SubCell"/>
</dbReference>
<keyword evidence="7 11" id="KW-1133">Transmembrane helix</keyword>
<dbReference type="STRING" id="765912.Thimo_1655"/>
<dbReference type="EMBL" id="CP003051">
    <property type="protein sequence ID" value="AGA90433.1"/>
    <property type="molecule type" value="Genomic_DNA"/>
</dbReference>
<evidence type="ECO:0000256" key="2">
    <source>
        <dbReference type="ARBA" id="ARBA00022448"/>
    </source>
</evidence>
<feature type="transmembrane region" description="Helical" evidence="11">
    <location>
        <begin position="165"/>
        <end position="182"/>
    </location>
</feature>
<dbReference type="GO" id="GO:0009675">
    <property type="term" value="F:high-affinity sulfate:proton symporter activity"/>
    <property type="evidence" value="ECO:0007669"/>
    <property type="project" value="TreeGrafter"/>
</dbReference>
<proteinExistence type="inferred from homology"/>
<dbReference type="HAMAP" id="MF_00468">
    <property type="entry name" value="CysZ"/>
    <property type="match status" value="1"/>
</dbReference>
<organism evidence="12 13">
    <name type="scientific">Thioflavicoccus mobilis 8321</name>
    <dbReference type="NCBI Taxonomy" id="765912"/>
    <lineage>
        <taxon>Bacteria</taxon>
        <taxon>Pseudomonadati</taxon>
        <taxon>Pseudomonadota</taxon>
        <taxon>Gammaproteobacteria</taxon>
        <taxon>Chromatiales</taxon>
        <taxon>Chromatiaceae</taxon>
        <taxon>Thioflavicoccus</taxon>
    </lineage>
</organism>
<dbReference type="NCBIfam" id="NF003433">
    <property type="entry name" value="PRK04949.1"/>
    <property type="match status" value="1"/>
</dbReference>
<dbReference type="GO" id="GO:0000103">
    <property type="term" value="P:sulfate assimilation"/>
    <property type="evidence" value="ECO:0007669"/>
    <property type="project" value="InterPro"/>
</dbReference>
<name>L0GUH8_9GAMM</name>
<keyword evidence="10 11" id="KW-0198">Cysteine biosynthesis</keyword>
<protein>
    <recommendedName>
        <fullName evidence="11">Sulfate transporter CysZ</fullName>
    </recommendedName>
</protein>
<dbReference type="RefSeq" id="WP_015280574.1">
    <property type="nucleotide sequence ID" value="NC_019940.1"/>
</dbReference>
<keyword evidence="3 11" id="KW-1003">Cell membrane</keyword>
<keyword evidence="8 11" id="KW-0764">Sulfate transport</keyword>
<keyword evidence="4 11" id="KW-0997">Cell inner membrane</keyword>
<evidence type="ECO:0000313" key="12">
    <source>
        <dbReference type="EMBL" id="AGA90433.1"/>
    </source>
</evidence>
<dbReference type="GO" id="GO:0019344">
    <property type="term" value="P:cysteine biosynthetic process"/>
    <property type="evidence" value="ECO:0007669"/>
    <property type="project" value="UniProtKB-UniRule"/>
</dbReference>
<feature type="transmembrane region" description="Helical" evidence="11">
    <location>
        <begin position="67"/>
        <end position="96"/>
    </location>
</feature>
<evidence type="ECO:0000313" key="13">
    <source>
        <dbReference type="Proteomes" id="UP000010816"/>
    </source>
</evidence>
<dbReference type="InterPro" id="IPR022985">
    <property type="entry name" value="Sulfate_CysZ"/>
</dbReference>
<evidence type="ECO:0000256" key="1">
    <source>
        <dbReference type="ARBA" id="ARBA00004141"/>
    </source>
</evidence>
<keyword evidence="6 11" id="KW-0812">Transmembrane</keyword>
<comment type="function">
    <text evidence="11">High affinity, high specificity proton-dependent sulfate transporter, which mediates sulfate uptake. Provides the sulfur source for the cysteine synthesis pathway.</text>
</comment>
<dbReference type="AlphaFoldDB" id="L0GUH8"/>
<keyword evidence="5 11" id="KW-0028">Amino-acid biosynthesis</keyword>
<dbReference type="OrthoDB" id="5292355at2"/>
<dbReference type="InterPro" id="IPR050480">
    <property type="entry name" value="CysZ-like"/>
</dbReference>
<evidence type="ECO:0000256" key="4">
    <source>
        <dbReference type="ARBA" id="ARBA00022519"/>
    </source>
</evidence>
<keyword evidence="9 11" id="KW-0472">Membrane</keyword>
<dbReference type="HOGENOM" id="CLU_070331_1_0_6"/>
<dbReference type="InterPro" id="IPR059112">
    <property type="entry name" value="CysZ/EI24"/>
</dbReference>
<reference evidence="12 13" key="1">
    <citation type="submission" date="2011-09" db="EMBL/GenBank/DDBJ databases">
        <title>Complete sequence of chromosome of Thioflavicoccus mobilis 8321.</title>
        <authorList>
            <consortium name="US DOE Joint Genome Institute"/>
            <person name="Lucas S."/>
            <person name="Han J."/>
            <person name="Lapidus A."/>
            <person name="Cheng J.-F."/>
            <person name="Goodwin L."/>
            <person name="Pitluck S."/>
            <person name="Peters L."/>
            <person name="Ovchinnikova G."/>
            <person name="Lu M."/>
            <person name="Detter J.C."/>
            <person name="Han C."/>
            <person name="Tapia R."/>
            <person name="Land M."/>
            <person name="Hauser L."/>
            <person name="Kyrpides N."/>
            <person name="Ivanova N."/>
            <person name="Pagani I."/>
            <person name="Vogl K."/>
            <person name="Liu Z."/>
            <person name="Imhoff J."/>
            <person name="Thiel V."/>
            <person name="Frigaard N.-U."/>
            <person name="Bryant D."/>
            <person name="Woyke T."/>
        </authorList>
    </citation>
    <scope>NUCLEOTIDE SEQUENCE [LARGE SCALE GENOMIC DNA]</scope>
    <source>
        <strain evidence="12 13">8321</strain>
    </source>
</reference>
<keyword evidence="13" id="KW-1185">Reference proteome</keyword>